<name>A0A7V3YH92_9BACT</name>
<protein>
    <recommendedName>
        <fullName evidence="2">PEGA domain-containing protein</fullName>
    </recommendedName>
</protein>
<sequence length="101" mass="11217">MRKPWVFGMFVLVVLFAAGCTAEIVVPITYGSAIICSGRPGIYGELYVDGDYAGYLEPNECLTVSGLALGRWHTARLYHPWGGVYIRDFYLDYSGKIVTID</sequence>
<reference evidence="1" key="1">
    <citation type="journal article" date="2020" name="mSystems">
        <title>Genome- and Community-Level Interaction Insights into Carbon Utilization and Element Cycling Functions of Hydrothermarchaeota in Hydrothermal Sediment.</title>
        <authorList>
            <person name="Zhou Z."/>
            <person name="Liu Y."/>
            <person name="Xu W."/>
            <person name="Pan J."/>
            <person name="Luo Z.H."/>
            <person name="Li M."/>
        </authorList>
    </citation>
    <scope>NUCLEOTIDE SEQUENCE [LARGE SCALE GENOMIC DNA]</scope>
    <source>
        <strain evidence="1">SpSt-747</strain>
    </source>
</reference>
<dbReference type="EMBL" id="DTFV01000100">
    <property type="protein sequence ID" value="HGI31054.1"/>
    <property type="molecule type" value="Genomic_DNA"/>
</dbReference>
<accession>A0A7V3YH92</accession>
<organism evidence="1">
    <name type="scientific">Candidatus Caldatribacterium californiense</name>
    <dbReference type="NCBI Taxonomy" id="1454726"/>
    <lineage>
        <taxon>Bacteria</taxon>
        <taxon>Pseudomonadati</taxon>
        <taxon>Atribacterota</taxon>
        <taxon>Atribacteria</taxon>
        <taxon>Atribacterales</taxon>
        <taxon>Candidatus Caldatribacteriaceae</taxon>
        <taxon>Candidatus Caldatribacterium</taxon>
    </lineage>
</organism>
<dbReference type="PROSITE" id="PS51257">
    <property type="entry name" value="PROKAR_LIPOPROTEIN"/>
    <property type="match status" value="1"/>
</dbReference>
<evidence type="ECO:0000313" key="1">
    <source>
        <dbReference type="EMBL" id="HGI31054.1"/>
    </source>
</evidence>
<evidence type="ECO:0008006" key="2">
    <source>
        <dbReference type="Google" id="ProtNLM"/>
    </source>
</evidence>
<comment type="caution">
    <text evidence="1">The sequence shown here is derived from an EMBL/GenBank/DDBJ whole genome shotgun (WGS) entry which is preliminary data.</text>
</comment>
<dbReference type="AlphaFoldDB" id="A0A7V3YH92"/>
<proteinExistence type="predicted"/>
<gene>
    <name evidence="1" type="ORF">ENV30_07090</name>
</gene>